<keyword evidence="1" id="KW-0805">Transcription regulation</keyword>
<dbReference type="RefSeq" id="WP_358142076.1">
    <property type="nucleotide sequence ID" value="NZ_JBFALK010000037.1"/>
</dbReference>
<dbReference type="Proteomes" id="UP001551675">
    <property type="component" value="Unassembled WGS sequence"/>
</dbReference>
<keyword evidence="3" id="KW-0804">Transcription</keyword>
<dbReference type="SUPFAM" id="SSF48498">
    <property type="entry name" value="Tetracyclin repressor-like, C-terminal domain"/>
    <property type="match status" value="1"/>
</dbReference>
<protein>
    <submittedName>
        <fullName evidence="6">TetR family transcriptional regulator</fullName>
    </submittedName>
</protein>
<name>A0ABV3GTH4_MICGL</name>
<dbReference type="EMBL" id="JBFALK010000037">
    <property type="protein sequence ID" value="MEV0974929.1"/>
    <property type="molecule type" value="Genomic_DNA"/>
</dbReference>
<accession>A0ABV3GTH4</accession>
<dbReference type="PROSITE" id="PS50977">
    <property type="entry name" value="HTH_TETR_2"/>
    <property type="match status" value="1"/>
</dbReference>
<dbReference type="PANTHER" id="PTHR30055:SF151">
    <property type="entry name" value="TRANSCRIPTIONAL REGULATORY PROTEIN"/>
    <property type="match status" value="1"/>
</dbReference>
<dbReference type="InterPro" id="IPR009057">
    <property type="entry name" value="Homeodomain-like_sf"/>
</dbReference>
<sequence length="191" mass="20441">MSPAARLDADSILGAVFDILDGEGIAALSMRTLAARLDVKAASLYYHVPNKAALLQMVADRIATQIMATITPGRAWRELLDGIAHDLRDILRAHPGAAAVTAVQNASPHVFEEAVPLLLFSMQSGLRLTDDVALHLVQSLYVLVTGLALAEFGNAPEPPYAPAAYYDAWFDIAVSTFLDGVQARYGTGDHD</sequence>
<dbReference type="SUPFAM" id="SSF46689">
    <property type="entry name" value="Homeodomain-like"/>
    <property type="match status" value="1"/>
</dbReference>
<keyword evidence="2 4" id="KW-0238">DNA-binding</keyword>
<feature type="domain" description="HTH tetR-type" evidence="5">
    <location>
        <begin position="6"/>
        <end position="66"/>
    </location>
</feature>
<comment type="caution">
    <text evidence="6">The sequence shown here is derived from an EMBL/GenBank/DDBJ whole genome shotgun (WGS) entry which is preliminary data.</text>
</comment>
<gene>
    <name evidence="6" type="ORF">AB0I59_40610</name>
</gene>
<evidence type="ECO:0000259" key="5">
    <source>
        <dbReference type="PROSITE" id="PS50977"/>
    </source>
</evidence>
<dbReference type="InterPro" id="IPR004111">
    <property type="entry name" value="Repressor_TetR_C"/>
</dbReference>
<dbReference type="Gene3D" id="1.10.357.10">
    <property type="entry name" value="Tetracycline Repressor, domain 2"/>
    <property type="match status" value="1"/>
</dbReference>
<dbReference type="Gene3D" id="1.10.10.60">
    <property type="entry name" value="Homeodomain-like"/>
    <property type="match status" value="1"/>
</dbReference>
<dbReference type="Pfam" id="PF02909">
    <property type="entry name" value="TetR_C_1"/>
    <property type="match status" value="1"/>
</dbReference>
<dbReference type="InterPro" id="IPR050109">
    <property type="entry name" value="HTH-type_TetR-like_transc_reg"/>
</dbReference>
<keyword evidence="7" id="KW-1185">Reference proteome</keyword>
<evidence type="ECO:0000256" key="2">
    <source>
        <dbReference type="ARBA" id="ARBA00023125"/>
    </source>
</evidence>
<evidence type="ECO:0000256" key="4">
    <source>
        <dbReference type="PROSITE-ProRule" id="PRU00335"/>
    </source>
</evidence>
<evidence type="ECO:0000313" key="6">
    <source>
        <dbReference type="EMBL" id="MEV0974929.1"/>
    </source>
</evidence>
<reference evidence="6 7" key="1">
    <citation type="submission" date="2024-06" db="EMBL/GenBank/DDBJ databases">
        <title>The Natural Products Discovery Center: Release of the First 8490 Sequenced Strains for Exploring Actinobacteria Biosynthetic Diversity.</title>
        <authorList>
            <person name="Kalkreuter E."/>
            <person name="Kautsar S.A."/>
            <person name="Yang D."/>
            <person name="Bader C.D."/>
            <person name="Teijaro C.N."/>
            <person name="Fluegel L."/>
            <person name="Davis C.M."/>
            <person name="Simpson J.R."/>
            <person name="Lauterbach L."/>
            <person name="Steele A.D."/>
            <person name="Gui C."/>
            <person name="Meng S."/>
            <person name="Li G."/>
            <person name="Viehrig K."/>
            <person name="Ye F."/>
            <person name="Su P."/>
            <person name="Kiefer A.F."/>
            <person name="Nichols A."/>
            <person name="Cepeda A.J."/>
            <person name="Yan W."/>
            <person name="Fan B."/>
            <person name="Jiang Y."/>
            <person name="Adhikari A."/>
            <person name="Zheng C.-J."/>
            <person name="Schuster L."/>
            <person name="Cowan T.M."/>
            <person name="Smanski M.J."/>
            <person name="Chevrette M.G."/>
            <person name="De Carvalho L.P.S."/>
            <person name="Shen B."/>
        </authorList>
    </citation>
    <scope>NUCLEOTIDE SEQUENCE [LARGE SCALE GENOMIC DNA]</scope>
    <source>
        <strain evidence="6 7">NPDC050100</strain>
    </source>
</reference>
<evidence type="ECO:0000313" key="7">
    <source>
        <dbReference type="Proteomes" id="UP001551675"/>
    </source>
</evidence>
<proteinExistence type="predicted"/>
<dbReference type="Pfam" id="PF00440">
    <property type="entry name" value="TetR_N"/>
    <property type="match status" value="1"/>
</dbReference>
<dbReference type="InterPro" id="IPR036271">
    <property type="entry name" value="Tet_transcr_reg_TetR-rel_C_sf"/>
</dbReference>
<evidence type="ECO:0000256" key="1">
    <source>
        <dbReference type="ARBA" id="ARBA00023015"/>
    </source>
</evidence>
<evidence type="ECO:0000256" key="3">
    <source>
        <dbReference type="ARBA" id="ARBA00023163"/>
    </source>
</evidence>
<dbReference type="PANTHER" id="PTHR30055">
    <property type="entry name" value="HTH-TYPE TRANSCRIPTIONAL REGULATOR RUTR"/>
    <property type="match status" value="1"/>
</dbReference>
<dbReference type="InterPro" id="IPR001647">
    <property type="entry name" value="HTH_TetR"/>
</dbReference>
<feature type="DNA-binding region" description="H-T-H motif" evidence="4">
    <location>
        <begin position="29"/>
        <end position="48"/>
    </location>
</feature>
<organism evidence="6 7">
    <name type="scientific">Microtetraspora glauca</name>
    <dbReference type="NCBI Taxonomy" id="1996"/>
    <lineage>
        <taxon>Bacteria</taxon>
        <taxon>Bacillati</taxon>
        <taxon>Actinomycetota</taxon>
        <taxon>Actinomycetes</taxon>
        <taxon>Streptosporangiales</taxon>
        <taxon>Streptosporangiaceae</taxon>
        <taxon>Microtetraspora</taxon>
    </lineage>
</organism>